<organism evidence="8 9">
    <name type="scientific">Caldicellulosiruptor diazotrophicus</name>
    <dbReference type="NCBI Taxonomy" id="2806205"/>
    <lineage>
        <taxon>Bacteria</taxon>
        <taxon>Bacillati</taxon>
        <taxon>Bacillota</taxon>
        <taxon>Bacillota incertae sedis</taxon>
        <taxon>Caldicellulosiruptorales</taxon>
        <taxon>Caldicellulosiruptoraceae</taxon>
        <taxon>Caldicellulosiruptor</taxon>
    </lineage>
</organism>
<reference evidence="8 9" key="1">
    <citation type="submission" date="2021-02" db="EMBL/GenBank/DDBJ databases">
        <title>Nitrogen-fixing ability and nitrogen fixation related genes of thermophilic fermentative bacteria in the genus Caldicellulosiruptor.</title>
        <authorList>
            <person name="Chen Y."/>
            <person name="Nishihara A."/>
            <person name="Haruta S."/>
        </authorList>
    </citation>
    <scope>NUCLEOTIDE SEQUENCE [LARGE SCALE GENOMIC DNA]</scope>
    <source>
        <strain evidence="8 9">YA01</strain>
    </source>
</reference>
<evidence type="ECO:0000313" key="9">
    <source>
        <dbReference type="Proteomes" id="UP000663623"/>
    </source>
</evidence>
<evidence type="ECO:0000256" key="3">
    <source>
        <dbReference type="ARBA" id="ARBA00016113"/>
    </source>
</evidence>
<evidence type="ECO:0000259" key="7">
    <source>
        <dbReference type="Pfam" id="PF03787"/>
    </source>
</evidence>
<evidence type="ECO:0000256" key="5">
    <source>
        <dbReference type="ARBA" id="ARBA00023118"/>
    </source>
</evidence>
<keyword evidence="5" id="KW-0051">Antiviral defense</keyword>
<keyword evidence="4" id="KW-0694">RNA-binding</keyword>
<dbReference type="InterPro" id="IPR010173">
    <property type="entry name" value="CRISPR-assoc_Csm5"/>
</dbReference>
<name>A0ABM7NQH8_9FIRM</name>
<sequence>MAADSFESKTYEIEILTPTIIGGQDKIQSFEFVREGEYLYFLNFDKLFEKNLFKDSFIEELSRGLSSGARDFNIKDILKKYSIDFKKAVKYRLRLEGVTSHCKEVVAFVKSAGRFYIPGSSLKGAMRSSITKALSKNLLQLYENALSNAYQKALNKSRVDSKFVSRDADEKIFGTPYESPFKYLKVSDSSFADQESAGIFEIKVLNICSNHAKWFSRNGNIDDPSQATAIVAEGLKPGVKLYGTIKAEKDLIEGNSAVKGLKEKLLTSGASSSPYEFVAQILSSVAKDYIQKEISFYSKYNQKQIVSEYQKLLSILNSLDKNQFLLQIGFSTGYLSKTVGIFFNKNHFEKLSRVDTQSKIYPDIFPKSRRLLFKDGNIWTVPGWIKVTIR</sequence>
<comment type="function">
    <text evidence="1">This subunit might be involved in maturation of a crRNA intermediate to its mature form.</text>
</comment>
<evidence type="ECO:0000256" key="6">
    <source>
        <dbReference type="ARBA" id="ARBA00031720"/>
    </source>
</evidence>
<dbReference type="Proteomes" id="UP000663623">
    <property type="component" value="Chromosome"/>
</dbReference>
<evidence type="ECO:0000313" key="8">
    <source>
        <dbReference type="EMBL" id="BCS82405.1"/>
    </source>
</evidence>
<evidence type="ECO:0000256" key="1">
    <source>
        <dbReference type="ARBA" id="ARBA00003088"/>
    </source>
</evidence>
<keyword evidence="9" id="KW-1185">Reference proteome</keyword>
<dbReference type="InterPro" id="IPR005537">
    <property type="entry name" value="RAMP_III_fam"/>
</dbReference>
<dbReference type="PANTHER" id="PTHR38007">
    <property type="entry name" value="CRISPR SYSTEM CMS PROTEIN CSM5"/>
    <property type="match status" value="1"/>
</dbReference>
<dbReference type="PANTHER" id="PTHR38007:SF1">
    <property type="entry name" value="CRISPR SYSTEM CMS PROTEIN CSM5"/>
    <property type="match status" value="1"/>
</dbReference>
<evidence type="ECO:0000256" key="4">
    <source>
        <dbReference type="ARBA" id="ARBA00022884"/>
    </source>
</evidence>
<proteinExistence type="inferred from homology"/>
<dbReference type="Pfam" id="PF03787">
    <property type="entry name" value="RAMPs"/>
    <property type="match status" value="1"/>
</dbReference>
<protein>
    <recommendedName>
        <fullName evidence="3">CRISPR system Cms protein Csm5</fullName>
    </recommendedName>
    <alternativeName>
        <fullName evidence="6">CRISPR type III A-associated protein Csm5</fullName>
    </alternativeName>
</protein>
<accession>A0ABM7NQH8</accession>
<dbReference type="RefSeq" id="WP_207179988.1">
    <property type="nucleotide sequence ID" value="NZ_AP024480.1"/>
</dbReference>
<evidence type="ECO:0000256" key="2">
    <source>
        <dbReference type="ARBA" id="ARBA00006680"/>
    </source>
</evidence>
<dbReference type="NCBIfam" id="TIGR01899">
    <property type="entry name" value="cas_TM1807_csm5"/>
    <property type="match status" value="1"/>
</dbReference>
<gene>
    <name evidence="8" type="primary">csm5</name>
    <name evidence="8" type="ORF">CaldiYA01_23650</name>
</gene>
<comment type="similarity">
    <text evidence="2">Belongs to the CRISPR-associated Csm5 family.</text>
</comment>
<dbReference type="EMBL" id="AP024480">
    <property type="protein sequence ID" value="BCS82405.1"/>
    <property type="molecule type" value="Genomic_DNA"/>
</dbReference>
<feature type="domain" description="CRISPR type III-associated protein" evidence="7">
    <location>
        <begin position="12"/>
        <end position="332"/>
    </location>
</feature>